<feature type="domain" description="HpcH/HpaI aldolase/citrate lyase" evidence="6">
    <location>
        <begin position="2"/>
        <end position="207"/>
    </location>
</feature>
<dbReference type="PANTHER" id="PTHR32308:SF0">
    <property type="entry name" value="HPCH_HPAI ALDOLASE_CITRATE LYASE DOMAIN-CONTAINING PROTEIN"/>
    <property type="match status" value="1"/>
</dbReference>
<dbReference type="RefSeq" id="WP_172161011.1">
    <property type="nucleotide sequence ID" value="NZ_WOEZ01000027.1"/>
</dbReference>
<dbReference type="GO" id="GO:0016829">
    <property type="term" value="F:lyase activity"/>
    <property type="evidence" value="ECO:0007669"/>
    <property type="project" value="UniProtKB-KW"/>
</dbReference>
<evidence type="ECO:0000256" key="5">
    <source>
        <dbReference type="PIRSR" id="PIRSR015582-2"/>
    </source>
</evidence>
<keyword evidence="8" id="KW-1185">Reference proteome</keyword>
<feature type="binding site" evidence="4">
    <location>
        <position position="114"/>
    </location>
    <ligand>
        <name>substrate</name>
    </ligand>
</feature>
<evidence type="ECO:0000256" key="1">
    <source>
        <dbReference type="ARBA" id="ARBA00001946"/>
    </source>
</evidence>
<evidence type="ECO:0000259" key="6">
    <source>
        <dbReference type="Pfam" id="PF03328"/>
    </source>
</evidence>
<reference evidence="7 8" key="1">
    <citation type="submission" date="2019-11" db="EMBL/GenBank/DDBJ databases">
        <title>Metabolism of dissolved organic matter in forest soils.</title>
        <authorList>
            <person name="Cyle K.T."/>
            <person name="Wilhelm R.C."/>
            <person name="Martinez C.E."/>
        </authorList>
    </citation>
    <scope>NUCLEOTIDE SEQUENCE [LARGE SCALE GENOMIC DNA]</scope>
    <source>
        <strain evidence="7 8">5N</strain>
    </source>
</reference>
<evidence type="ECO:0000256" key="4">
    <source>
        <dbReference type="PIRSR" id="PIRSR015582-1"/>
    </source>
</evidence>
<dbReference type="PIRSF" id="PIRSF015582">
    <property type="entry name" value="Cit_lyase_B"/>
    <property type="match status" value="1"/>
</dbReference>
<dbReference type="Pfam" id="PF03328">
    <property type="entry name" value="HpcH_HpaI"/>
    <property type="match status" value="1"/>
</dbReference>
<feature type="binding site" evidence="5">
    <location>
        <position position="114"/>
    </location>
    <ligand>
        <name>Mg(2+)</name>
        <dbReference type="ChEBI" id="CHEBI:18420"/>
    </ligand>
</feature>
<comment type="cofactor">
    <cofactor evidence="1">
        <name>Mg(2+)</name>
        <dbReference type="ChEBI" id="CHEBI:18420"/>
    </cofactor>
</comment>
<evidence type="ECO:0000256" key="2">
    <source>
        <dbReference type="ARBA" id="ARBA00022723"/>
    </source>
</evidence>
<feature type="binding site" evidence="4">
    <location>
        <position position="63"/>
    </location>
    <ligand>
        <name>substrate</name>
    </ligand>
</feature>
<proteinExistence type="predicted"/>
<gene>
    <name evidence="7" type="ORF">GNZ13_04890</name>
</gene>
<comment type="caution">
    <text evidence="7">The sequence shown here is derived from an EMBL/GenBank/DDBJ whole genome shotgun (WGS) entry which is preliminary data.</text>
</comment>
<dbReference type="InterPro" id="IPR011206">
    <property type="entry name" value="Citrate_lyase_beta/mcl1/mcl2"/>
</dbReference>
<dbReference type="PANTHER" id="PTHR32308">
    <property type="entry name" value="LYASE BETA SUBUNIT, PUTATIVE (AFU_ORTHOLOGUE AFUA_4G13030)-RELATED"/>
    <property type="match status" value="1"/>
</dbReference>
<dbReference type="Gene3D" id="3.20.20.60">
    <property type="entry name" value="Phosphoenolpyruvate-binding domains"/>
    <property type="match status" value="1"/>
</dbReference>
<evidence type="ECO:0000256" key="3">
    <source>
        <dbReference type="ARBA" id="ARBA00022842"/>
    </source>
</evidence>
<name>A0A972NIF5_9BURK</name>
<feature type="binding site" evidence="5">
    <location>
        <position position="140"/>
    </location>
    <ligand>
        <name>Mg(2+)</name>
        <dbReference type="ChEBI" id="CHEBI:18420"/>
    </ligand>
</feature>
<dbReference type="EMBL" id="WOEZ01000027">
    <property type="protein sequence ID" value="NPT53958.1"/>
    <property type="molecule type" value="Genomic_DNA"/>
</dbReference>
<dbReference type="GO" id="GO:0000287">
    <property type="term" value="F:magnesium ion binding"/>
    <property type="evidence" value="ECO:0007669"/>
    <property type="project" value="TreeGrafter"/>
</dbReference>
<evidence type="ECO:0000313" key="8">
    <source>
        <dbReference type="Proteomes" id="UP000655523"/>
    </source>
</evidence>
<keyword evidence="2 5" id="KW-0479">Metal-binding</keyword>
<protein>
    <submittedName>
        <fullName evidence="7">CoA ester lyase</fullName>
    </submittedName>
</protein>
<dbReference type="InterPro" id="IPR005000">
    <property type="entry name" value="Aldolase/citrate-lyase_domain"/>
</dbReference>
<dbReference type="Proteomes" id="UP000655523">
    <property type="component" value="Unassembled WGS sequence"/>
</dbReference>
<dbReference type="InterPro" id="IPR015813">
    <property type="entry name" value="Pyrv/PenolPyrv_kinase-like_dom"/>
</dbReference>
<dbReference type="AlphaFoldDB" id="A0A972NIF5"/>
<organism evidence="7 8">
    <name type="scientific">Paraburkholderia elongata</name>
    <dbReference type="NCBI Taxonomy" id="2675747"/>
    <lineage>
        <taxon>Bacteria</taxon>
        <taxon>Pseudomonadati</taxon>
        <taxon>Pseudomonadota</taxon>
        <taxon>Betaproteobacteria</taxon>
        <taxon>Burkholderiales</taxon>
        <taxon>Burkholderiaceae</taxon>
        <taxon>Paraburkholderia</taxon>
    </lineage>
</organism>
<accession>A0A972NIF5</accession>
<sequence length="288" mass="29986">MRSFLFVPGIRPERFAKALACGADAVIVDLEDAVGAADKGPARQHVADAAAAFAASTTRVLLRINGFGTPWFEGDLSLLALGGIDGVVLPKAESATVLEALARVTTKPILPIVESALGVWQVLEVAKGPGVERLIFGSVDFELDLDCSGTWEALLYARSQIVLASRVAGLLAPVDGVTVALDDAAQLATDASRGRSLGFGGKLCIHPKQVAQVNAAFSPSEEELAKAREVIEAFERAGGGAVSVDGRMVDLPILLKARRQLAVVGCESSGEEGRVVTGSDCADEPRIS</sequence>
<evidence type="ECO:0000313" key="7">
    <source>
        <dbReference type="EMBL" id="NPT53958.1"/>
    </source>
</evidence>
<keyword evidence="7" id="KW-0456">Lyase</keyword>
<dbReference type="SUPFAM" id="SSF51621">
    <property type="entry name" value="Phosphoenolpyruvate/pyruvate domain"/>
    <property type="match status" value="1"/>
</dbReference>
<keyword evidence="3 5" id="KW-0460">Magnesium</keyword>
<dbReference type="InterPro" id="IPR040442">
    <property type="entry name" value="Pyrv_kinase-like_dom_sf"/>
</dbReference>
<dbReference type="GO" id="GO:0006107">
    <property type="term" value="P:oxaloacetate metabolic process"/>
    <property type="evidence" value="ECO:0007669"/>
    <property type="project" value="TreeGrafter"/>
</dbReference>